<dbReference type="SUPFAM" id="SSF52047">
    <property type="entry name" value="RNI-like"/>
    <property type="match status" value="1"/>
</dbReference>
<gene>
    <name evidence="1" type="ORF">EDD18DRAFT_172828</name>
</gene>
<comment type="caution">
    <text evidence="1">The sequence shown here is derived from an EMBL/GenBank/DDBJ whole genome shotgun (WGS) entry which is preliminary data.</text>
</comment>
<reference evidence="1" key="1">
    <citation type="submission" date="2023-06" db="EMBL/GenBank/DDBJ databases">
        <authorList>
            <consortium name="Lawrence Berkeley National Laboratory"/>
            <person name="Ahrendt S."/>
            <person name="Sahu N."/>
            <person name="Indic B."/>
            <person name="Wong-Bajracharya J."/>
            <person name="Merenyi Z."/>
            <person name="Ke H.-M."/>
            <person name="Monk M."/>
            <person name="Kocsube S."/>
            <person name="Drula E."/>
            <person name="Lipzen A."/>
            <person name="Balint B."/>
            <person name="Henrissat B."/>
            <person name="Andreopoulos B."/>
            <person name="Martin F.M."/>
            <person name="Harder C.B."/>
            <person name="Rigling D."/>
            <person name="Ford K.L."/>
            <person name="Foster G.D."/>
            <person name="Pangilinan J."/>
            <person name="Papanicolaou A."/>
            <person name="Barry K."/>
            <person name="LaButti K."/>
            <person name="Viragh M."/>
            <person name="Koriabine M."/>
            <person name="Yan M."/>
            <person name="Riley R."/>
            <person name="Champramary S."/>
            <person name="Plett K.L."/>
            <person name="Tsai I.J."/>
            <person name="Slot J."/>
            <person name="Sipos G."/>
            <person name="Plett J."/>
            <person name="Nagy L.G."/>
            <person name="Grigoriev I.V."/>
        </authorList>
    </citation>
    <scope>NUCLEOTIDE SEQUENCE</scope>
    <source>
        <strain evidence="1">HWK02</strain>
    </source>
</reference>
<dbReference type="AlphaFoldDB" id="A0AA39Q851"/>
<proteinExistence type="predicted"/>
<evidence type="ECO:0008006" key="3">
    <source>
        <dbReference type="Google" id="ProtNLM"/>
    </source>
</evidence>
<protein>
    <recommendedName>
        <fullName evidence="3">F-box domain-containing protein</fullName>
    </recommendedName>
</protein>
<dbReference type="EMBL" id="JAUEPU010000014">
    <property type="protein sequence ID" value="KAK0496688.1"/>
    <property type="molecule type" value="Genomic_DNA"/>
</dbReference>
<dbReference type="Gene3D" id="3.80.10.10">
    <property type="entry name" value="Ribonuclease Inhibitor"/>
    <property type="match status" value="1"/>
</dbReference>
<keyword evidence="2" id="KW-1185">Reference proteome</keyword>
<evidence type="ECO:0000313" key="1">
    <source>
        <dbReference type="EMBL" id="KAK0496688.1"/>
    </source>
</evidence>
<name>A0AA39Q851_9AGAR</name>
<evidence type="ECO:0000313" key="2">
    <source>
        <dbReference type="Proteomes" id="UP001175228"/>
    </source>
</evidence>
<dbReference type="Proteomes" id="UP001175228">
    <property type="component" value="Unassembled WGS sequence"/>
</dbReference>
<dbReference type="InterPro" id="IPR032675">
    <property type="entry name" value="LRR_dom_sf"/>
</dbReference>
<organism evidence="1 2">
    <name type="scientific">Armillaria luteobubalina</name>
    <dbReference type="NCBI Taxonomy" id="153913"/>
    <lineage>
        <taxon>Eukaryota</taxon>
        <taxon>Fungi</taxon>
        <taxon>Dikarya</taxon>
        <taxon>Basidiomycota</taxon>
        <taxon>Agaricomycotina</taxon>
        <taxon>Agaricomycetes</taxon>
        <taxon>Agaricomycetidae</taxon>
        <taxon>Agaricales</taxon>
        <taxon>Marasmiineae</taxon>
        <taxon>Physalacriaceae</taxon>
        <taxon>Armillaria</taxon>
    </lineage>
</organism>
<accession>A0AA39Q851</accession>
<sequence length="272" mass="30477">MLELPQELVDDIVDRLRDDPKALKVCSLICHAFCARSRTHSFRTISLADEKRCTNFCDLLRKSLYISRSVAVLHVSTYSVVKMLLDFEILGSFVNLHSATFRTVNFDGLPYHCFSAISSIRNITLAGVTFRDIVHLSTSLSYLTLLKKMDIYVITIHVAGQARPNSNSAVRRPRVQELKLSCNLRDGPVLEALANGDLISLRGLRNLSTMFCPQNILHLERLIQIPSLRVLGVRALQPAGMGSRVPLSLGNVHTLVLQINWYPDDSHLSAVR</sequence>